<evidence type="ECO:0000313" key="1">
    <source>
        <dbReference type="EMBL" id="MBS4241471.1"/>
    </source>
</evidence>
<accession>A0ABS5P448</accession>
<dbReference type="EMBL" id="VJYU01000024">
    <property type="protein sequence ID" value="MBS4241471.1"/>
    <property type="molecule type" value="Genomic_DNA"/>
</dbReference>
<dbReference type="Proteomes" id="UP000811399">
    <property type="component" value="Unassembled WGS sequence"/>
</dbReference>
<reference evidence="1 2" key="1">
    <citation type="journal article" date="2021" name="Syst. Appl. Microbiol.">
        <title>nCampylobacter vulpis sp. nov. isolated from wild red foxes.</title>
        <authorList>
            <person name="Parisi A."/>
            <person name="Chiara M."/>
            <person name="Caffara M."/>
            <person name="Mion D."/>
            <person name="Miller W.G."/>
            <person name="Caruso M."/>
            <person name="Manzari C."/>
            <person name="Florio D."/>
            <person name="Capozzi L."/>
            <person name="D'Erchia A.M."/>
            <person name="Manzulli V."/>
            <person name="Zanoni R.G."/>
        </authorList>
    </citation>
    <scope>NUCLEOTIDE SEQUENCE [LARGE SCALE GENOMIC DNA]</scope>
    <source>
        <strain evidence="1 2">52/13</strain>
    </source>
</reference>
<dbReference type="SUPFAM" id="SSF53335">
    <property type="entry name" value="S-adenosyl-L-methionine-dependent methyltransferases"/>
    <property type="match status" value="1"/>
</dbReference>
<comment type="caution">
    <text evidence="1">The sequence shown here is derived from an EMBL/GenBank/DDBJ whole genome shotgun (WGS) entry which is preliminary data.</text>
</comment>
<keyword evidence="2" id="KW-1185">Reference proteome</keyword>
<dbReference type="Gene3D" id="3.40.50.150">
    <property type="entry name" value="Vaccinia Virus protein VP39"/>
    <property type="match status" value="1"/>
</dbReference>
<proteinExistence type="predicted"/>
<gene>
    <name evidence="1" type="ORF">CVU5213_07025</name>
</gene>
<dbReference type="InterPro" id="IPR029063">
    <property type="entry name" value="SAM-dependent_MTases_sf"/>
</dbReference>
<sequence>MMRYLIVHGEGNNFVGYITWHRKREKDNSAKFLSRVSEYILVFTKDISKLTFNKTELDKTTLKQYTNLDDVHGGNYRKLVLAEHEGSIPETIWINLSNTANAKDEIKSLF</sequence>
<name>A0ABS5P448_9BACT</name>
<dbReference type="RefSeq" id="WP_213276004.1">
    <property type="nucleotide sequence ID" value="NZ_VJYU01000024.1"/>
</dbReference>
<protein>
    <submittedName>
        <fullName evidence="1">Uncharacterized protein</fullName>
    </submittedName>
</protein>
<organism evidence="1 2">
    <name type="scientific">Campylobacter vulpis</name>
    <dbReference type="NCBI Taxonomy" id="1655500"/>
    <lineage>
        <taxon>Bacteria</taxon>
        <taxon>Pseudomonadati</taxon>
        <taxon>Campylobacterota</taxon>
        <taxon>Epsilonproteobacteria</taxon>
        <taxon>Campylobacterales</taxon>
        <taxon>Campylobacteraceae</taxon>
        <taxon>Campylobacter</taxon>
    </lineage>
</organism>
<evidence type="ECO:0000313" key="2">
    <source>
        <dbReference type="Proteomes" id="UP000811399"/>
    </source>
</evidence>